<evidence type="ECO:0000256" key="1">
    <source>
        <dbReference type="ARBA" id="ARBA00022723"/>
    </source>
</evidence>
<evidence type="ECO:0000313" key="3">
    <source>
        <dbReference type="EMBL" id="RYU95224.1"/>
    </source>
</evidence>
<accession>A0A4Q5LZD0</accession>
<evidence type="ECO:0000259" key="2">
    <source>
        <dbReference type="Pfam" id="PF07883"/>
    </source>
</evidence>
<organism evidence="3 4">
    <name type="scientific">Emticicia agri</name>
    <dbReference type="NCBI Taxonomy" id="2492393"/>
    <lineage>
        <taxon>Bacteria</taxon>
        <taxon>Pseudomonadati</taxon>
        <taxon>Bacteroidota</taxon>
        <taxon>Cytophagia</taxon>
        <taxon>Cytophagales</taxon>
        <taxon>Leadbetterellaceae</taxon>
        <taxon>Emticicia</taxon>
    </lineage>
</organism>
<dbReference type="Gene3D" id="2.60.120.10">
    <property type="entry name" value="Jelly Rolls"/>
    <property type="match status" value="1"/>
</dbReference>
<dbReference type="PANTHER" id="PTHR35848:SF9">
    <property type="entry name" value="SLL1358 PROTEIN"/>
    <property type="match status" value="1"/>
</dbReference>
<dbReference type="InterPro" id="IPR013096">
    <property type="entry name" value="Cupin_2"/>
</dbReference>
<dbReference type="GO" id="GO:0046872">
    <property type="term" value="F:metal ion binding"/>
    <property type="evidence" value="ECO:0007669"/>
    <property type="project" value="UniProtKB-KW"/>
</dbReference>
<reference evidence="3 4" key="1">
    <citation type="submission" date="2019-02" db="EMBL/GenBank/DDBJ databases">
        <title>Bacterial novel species Emticicia sp. 17J42-9 isolated from soil.</title>
        <authorList>
            <person name="Jung H.-Y."/>
        </authorList>
    </citation>
    <scope>NUCLEOTIDE SEQUENCE [LARGE SCALE GENOMIC DNA]</scope>
    <source>
        <strain evidence="3 4">17J42-9</strain>
    </source>
</reference>
<evidence type="ECO:0000313" key="4">
    <source>
        <dbReference type="Proteomes" id="UP000293162"/>
    </source>
</evidence>
<feature type="domain" description="Cupin type-2" evidence="2">
    <location>
        <begin position="38"/>
        <end position="105"/>
    </location>
</feature>
<dbReference type="Pfam" id="PF07883">
    <property type="entry name" value="Cupin_2"/>
    <property type="match status" value="1"/>
</dbReference>
<keyword evidence="1" id="KW-0479">Metal-binding</keyword>
<protein>
    <submittedName>
        <fullName evidence="3">Cupin domain-containing protein</fullName>
    </submittedName>
</protein>
<comment type="caution">
    <text evidence="3">The sequence shown here is derived from an EMBL/GenBank/DDBJ whole genome shotgun (WGS) entry which is preliminary data.</text>
</comment>
<dbReference type="OrthoDB" id="9806121at2"/>
<keyword evidence="4" id="KW-1185">Reference proteome</keyword>
<dbReference type="PANTHER" id="PTHR35848">
    <property type="entry name" value="OXALATE-BINDING PROTEIN"/>
    <property type="match status" value="1"/>
</dbReference>
<dbReference type="AlphaFoldDB" id="A0A4Q5LZD0"/>
<sequence>MEKDFIPVDKQNASHYLWGDSCDSWVLVDSAGLSVKQEAMPGGTREKLHFHTKAQQFFFILKGTATFYPAGEKILVSEQKGLLIKAGTEHYIANETNELLEFLVISQPTTNNDRTTLE</sequence>
<dbReference type="InterPro" id="IPR051610">
    <property type="entry name" value="GPI/OXD"/>
</dbReference>
<name>A0A4Q5LZD0_9BACT</name>
<gene>
    <name evidence="3" type="ORF">EWM59_13320</name>
</gene>
<dbReference type="RefSeq" id="WP_130021472.1">
    <property type="nucleotide sequence ID" value="NZ_SEWF01000017.1"/>
</dbReference>
<dbReference type="EMBL" id="SEWF01000017">
    <property type="protein sequence ID" value="RYU95224.1"/>
    <property type="molecule type" value="Genomic_DNA"/>
</dbReference>
<dbReference type="SUPFAM" id="SSF51182">
    <property type="entry name" value="RmlC-like cupins"/>
    <property type="match status" value="1"/>
</dbReference>
<dbReference type="InterPro" id="IPR011051">
    <property type="entry name" value="RmlC_Cupin_sf"/>
</dbReference>
<proteinExistence type="predicted"/>
<dbReference type="InterPro" id="IPR014710">
    <property type="entry name" value="RmlC-like_jellyroll"/>
</dbReference>
<dbReference type="Proteomes" id="UP000293162">
    <property type="component" value="Unassembled WGS sequence"/>
</dbReference>